<accession>A0A1I4YXE3</accession>
<dbReference type="Proteomes" id="UP000198769">
    <property type="component" value="Unassembled WGS sequence"/>
</dbReference>
<keyword evidence="2" id="KW-1185">Reference proteome</keyword>
<reference evidence="2" key="1">
    <citation type="submission" date="2016-10" db="EMBL/GenBank/DDBJ databases">
        <authorList>
            <person name="Varghese N."/>
            <person name="Submissions S."/>
        </authorList>
    </citation>
    <scope>NUCLEOTIDE SEQUENCE [LARGE SCALE GENOMIC DNA]</scope>
    <source>
        <strain evidence="2">DSM 25575</strain>
    </source>
</reference>
<dbReference type="EMBL" id="FOVD01000003">
    <property type="protein sequence ID" value="SFN42637.1"/>
    <property type="molecule type" value="Genomic_DNA"/>
</dbReference>
<evidence type="ECO:0000313" key="2">
    <source>
        <dbReference type="Proteomes" id="UP000198769"/>
    </source>
</evidence>
<dbReference type="AlphaFoldDB" id="A0A1I4YXE3"/>
<organism evidence="1 2">
    <name type="scientific">Chryseobacterium oleae</name>
    <dbReference type="NCBI Taxonomy" id="491207"/>
    <lineage>
        <taxon>Bacteria</taxon>
        <taxon>Pseudomonadati</taxon>
        <taxon>Bacteroidota</taxon>
        <taxon>Flavobacteriia</taxon>
        <taxon>Flavobacteriales</taxon>
        <taxon>Weeksellaceae</taxon>
        <taxon>Chryseobacterium group</taxon>
        <taxon>Chryseobacterium</taxon>
    </lineage>
</organism>
<dbReference type="RefSeq" id="WP_090024933.1">
    <property type="nucleotide sequence ID" value="NZ_FOVD01000003.1"/>
</dbReference>
<name>A0A1I4YXE3_CHROL</name>
<protein>
    <submittedName>
        <fullName evidence="1">Uncharacterized protein</fullName>
    </submittedName>
</protein>
<dbReference type="OrthoDB" id="3354031at2"/>
<sequence length="239" mass="28072">MDKNDFENFTQEVSWFVRPDDRVELEHRISKNFSPRFIATFPILYHLLLQSTSITRVDITSSKNKESSYYLHTWIDRNGFRCGWLCDIEKIQTEIEILTEHQLLLDEMGGIKETYHYFDAGSEMLTDNQNFIFIKSGLTKGLGNWTDLYDQVCKDEQVKQIDTDDLICFAQEANGNETFYDLNTKQVLLFAADHSFENIEVLKDHSEYTFYTINEVTTLVDYVEKLAQQWLQNIIPAED</sequence>
<evidence type="ECO:0000313" key="1">
    <source>
        <dbReference type="EMBL" id="SFN42637.1"/>
    </source>
</evidence>
<gene>
    <name evidence="1" type="ORF">SAMN05421594_2748</name>
</gene>
<proteinExistence type="predicted"/>